<keyword evidence="1" id="KW-0472">Membrane</keyword>
<reference evidence="3" key="1">
    <citation type="submission" date="2016-11" db="EMBL/GenBank/DDBJ databases">
        <authorList>
            <person name="Varghese N."/>
            <person name="Submissions S."/>
        </authorList>
    </citation>
    <scope>NUCLEOTIDE SEQUENCE [LARGE SCALE GENOMIC DNA]</scope>
    <source>
        <strain evidence="3">ALO Sharm</strain>
    </source>
</reference>
<dbReference type="EMBL" id="FRAL01000002">
    <property type="protein sequence ID" value="SHK25609.1"/>
    <property type="molecule type" value="Genomic_DNA"/>
</dbReference>
<sequence>MSWKAVRQRLESLEWRELDVRDAGHWPLGLQGVCCGIIAVVLGSVSYAYLAVPTITALEDARREEHALLEAYRDDAERAAHLPELRETVAALEKRLADMTPLFPESADMTSLIDDIGTMAQERRLDIEAIRLGAAEEAAFVVVHPISIRVTGSYHRLGGFIGDVANLPRLVTLHDVRLAIVDGRPRLSAHARAYSARMPGGGEKSE</sequence>
<keyword evidence="3" id="KW-1185">Reference proteome</keyword>
<keyword evidence="1" id="KW-1133">Transmembrane helix</keyword>
<protein>
    <submittedName>
        <fullName evidence="2">Type IV pilus assembly protein PilO</fullName>
    </submittedName>
</protein>
<dbReference type="Gene3D" id="3.30.70.60">
    <property type="match status" value="1"/>
</dbReference>
<dbReference type="RefSeq" id="WP_064699611.1">
    <property type="nucleotide sequence ID" value="NZ_BDEO01000007.1"/>
</dbReference>
<dbReference type="PANTHER" id="PTHR39555">
    <property type="entry name" value="FIMBRIAL ASSEMBLY PROTEIN PILO-LIKE PROTEIN-RELATED"/>
    <property type="match status" value="1"/>
</dbReference>
<evidence type="ECO:0000256" key="1">
    <source>
        <dbReference type="SAM" id="Phobius"/>
    </source>
</evidence>
<dbReference type="GO" id="GO:0043683">
    <property type="term" value="P:type IV pilus assembly"/>
    <property type="evidence" value="ECO:0007669"/>
    <property type="project" value="InterPro"/>
</dbReference>
<dbReference type="PANTHER" id="PTHR39555:SF1">
    <property type="entry name" value="TYPE IV PILUS INNER MEMBRANE COMPONENT PILO"/>
    <property type="match status" value="1"/>
</dbReference>
<dbReference type="InterPro" id="IPR014717">
    <property type="entry name" value="Transl_elong_EF1B/ribsomal_bS6"/>
</dbReference>
<name>A0A1M6QZC2_9GAMM</name>
<dbReference type="InterPro" id="IPR007445">
    <property type="entry name" value="PilO"/>
</dbReference>
<evidence type="ECO:0000313" key="2">
    <source>
        <dbReference type="EMBL" id="SHK25609.1"/>
    </source>
</evidence>
<dbReference type="Proteomes" id="UP000184248">
    <property type="component" value="Unassembled WGS sequence"/>
</dbReference>
<gene>
    <name evidence="2" type="ORF">SAMN05192556_102176</name>
</gene>
<organism evidence="2 3">
    <name type="scientific">Halomonas caseinilytica</name>
    <dbReference type="NCBI Taxonomy" id="438744"/>
    <lineage>
        <taxon>Bacteria</taxon>
        <taxon>Pseudomonadati</taxon>
        <taxon>Pseudomonadota</taxon>
        <taxon>Gammaproteobacteria</taxon>
        <taxon>Oceanospirillales</taxon>
        <taxon>Halomonadaceae</taxon>
        <taxon>Halomonas</taxon>
    </lineage>
</organism>
<evidence type="ECO:0000313" key="3">
    <source>
        <dbReference type="Proteomes" id="UP000184248"/>
    </source>
</evidence>
<dbReference type="Pfam" id="PF04350">
    <property type="entry name" value="PilO"/>
    <property type="match status" value="1"/>
</dbReference>
<proteinExistence type="predicted"/>
<keyword evidence="1" id="KW-0812">Transmembrane</keyword>
<dbReference type="AlphaFoldDB" id="A0A1M6QZC2"/>
<dbReference type="GO" id="GO:0043107">
    <property type="term" value="P:type IV pilus-dependent motility"/>
    <property type="evidence" value="ECO:0007669"/>
    <property type="project" value="InterPro"/>
</dbReference>
<accession>A0A1M6QZC2</accession>
<feature type="transmembrane region" description="Helical" evidence="1">
    <location>
        <begin position="28"/>
        <end position="52"/>
    </location>
</feature>